<sequence>MKTVKDGFKNTELGLIPNEWDIKKAGEVFENVALKGYPKEPILAVTQDRGTMYRDECGIDIKTSDKSIESYKLVEKGNFIISLRSFQGGLEYSGIRGIVSPAYTILNNKINIHSNYYKYLFKSKKFIDSLSSSVIGIRDGKQISYNVFKNLPLYYPPLQEQQKIADILSTVDEQIDNVDQLIEKTKELKKGLMQQLLTKGIGNTEFKETEIGIIPKEWEVKLIREVANTTSGGTPSRKNKEYYLNGNIPWLKTGELSNKYIYDTEEKITQEAVRNSSAKIVPVNAVIIAMYGATIGKLSINKTEVTTNQACCSIICNEEKVNYEYLYYTLEFNKDKLIELGAGGAQPNISQEIIKNFKVFIPTREEQEKIVNVLYTIDEKLQSYYKKKEIITELKKGLMQQLLTGKIRVTTDK</sequence>
<feature type="domain" description="Type I restriction modification DNA specificity" evidence="4">
    <location>
        <begin position="19"/>
        <end position="184"/>
    </location>
</feature>
<keyword evidence="6" id="KW-1185">Reference proteome</keyword>
<keyword evidence="5" id="KW-0540">Nuclease</keyword>
<dbReference type="Proteomes" id="UP000655830">
    <property type="component" value="Unassembled WGS sequence"/>
</dbReference>
<dbReference type="AlphaFoldDB" id="A0A926ELE4"/>
<protein>
    <submittedName>
        <fullName evidence="5">Restriction endonuclease subunit S</fullName>
    </submittedName>
</protein>
<comment type="similarity">
    <text evidence="1">Belongs to the type-I restriction system S methylase family.</text>
</comment>
<keyword evidence="5" id="KW-0255">Endonuclease</keyword>
<dbReference type="Gene3D" id="1.10.287.1120">
    <property type="entry name" value="Bipartite methylase S protein"/>
    <property type="match status" value="1"/>
</dbReference>
<evidence type="ECO:0000256" key="2">
    <source>
        <dbReference type="ARBA" id="ARBA00022747"/>
    </source>
</evidence>
<keyword evidence="3" id="KW-0238">DNA-binding</keyword>
<keyword evidence="2" id="KW-0680">Restriction system</keyword>
<dbReference type="PANTHER" id="PTHR30408:SF12">
    <property type="entry name" value="TYPE I RESTRICTION ENZYME MJAVIII SPECIFICITY SUBUNIT"/>
    <property type="match status" value="1"/>
</dbReference>
<accession>A0A926ELE4</accession>
<dbReference type="InterPro" id="IPR052021">
    <property type="entry name" value="Type-I_RS_S_subunit"/>
</dbReference>
<dbReference type="GO" id="GO:0003677">
    <property type="term" value="F:DNA binding"/>
    <property type="evidence" value="ECO:0007669"/>
    <property type="project" value="UniProtKB-KW"/>
</dbReference>
<dbReference type="RefSeq" id="WP_249333056.1">
    <property type="nucleotide sequence ID" value="NZ_JACRSY010000017.1"/>
</dbReference>
<dbReference type="InterPro" id="IPR000055">
    <property type="entry name" value="Restrct_endonuc_typeI_TRD"/>
</dbReference>
<dbReference type="EMBL" id="JACRSY010000017">
    <property type="protein sequence ID" value="MBC8580188.1"/>
    <property type="molecule type" value="Genomic_DNA"/>
</dbReference>
<evidence type="ECO:0000256" key="3">
    <source>
        <dbReference type="ARBA" id="ARBA00023125"/>
    </source>
</evidence>
<gene>
    <name evidence="5" type="ORF">H8718_11700</name>
</gene>
<dbReference type="GO" id="GO:0004519">
    <property type="term" value="F:endonuclease activity"/>
    <property type="evidence" value="ECO:0007669"/>
    <property type="project" value="UniProtKB-KW"/>
</dbReference>
<comment type="caution">
    <text evidence="5">The sequence shown here is derived from an EMBL/GenBank/DDBJ whole genome shotgun (WGS) entry which is preliminary data.</text>
</comment>
<dbReference type="Pfam" id="PF01420">
    <property type="entry name" value="Methylase_S"/>
    <property type="match status" value="2"/>
</dbReference>
<evidence type="ECO:0000313" key="5">
    <source>
        <dbReference type="EMBL" id="MBC8580188.1"/>
    </source>
</evidence>
<name>A0A926ELE4_9FIRM</name>
<dbReference type="CDD" id="cd17515">
    <property type="entry name" value="RMtype1_S_MjaORF132P_Sau1132ORF3780P-TRD1-CR1_like"/>
    <property type="match status" value="1"/>
</dbReference>
<keyword evidence="5" id="KW-0378">Hydrolase</keyword>
<evidence type="ECO:0000259" key="4">
    <source>
        <dbReference type="Pfam" id="PF01420"/>
    </source>
</evidence>
<reference evidence="5" key="1">
    <citation type="submission" date="2020-08" db="EMBL/GenBank/DDBJ databases">
        <title>Genome public.</title>
        <authorList>
            <person name="Liu C."/>
            <person name="Sun Q."/>
        </authorList>
    </citation>
    <scope>NUCLEOTIDE SEQUENCE</scope>
    <source>
        <strain evidence="5">NSJ-12</strain>
    </source>
</reference>
<dbReference type="InterPro" id="IPR044946">
    <property type="entry name" value="Restrct_endonuc_typeI_TRD_sf"/>
</dbReference>
<dbReference type="Gene3D" id="3.90.220.20">
    <property type="entry name" value="DNA methylase specificity domains"/>
    <property type="match status" value="2"/>
</dbReference>
<feature type="domain" description="Type I restriction modification DNA specificity" evidence="4">
    <location>
        <begin position="215"/>
        <end position="387"/>
    </location>
</feature>
<dbReference type="SUPFAM" id="SSF116734">
    <property type="entry name" value="DNA methylase specificity domain"/>
    <property type="match status" value="2"/>
</dbReference>
<organism evidence="5 6">
    <name type="scientific">Zhenhengia yiwuensis</name>
    <dbReference type="NCBI Taxonomy" id="2763666"/>
    <lineage>
        <taxon>Bacteria</taxon>
        <taxon>Bacillati</taxon>
        <taxon>Bacillota</taxon>
        <taxon>Clostridia</taxon>
        <taxon>Lachnospirales</taxon>
        <taxon>Lachnospiraceae</taxon>
        <taxon>Zhenhengia</taxon>
    </lineage>
</organism>
<evidence type="ECO:0000256" key="1">
    <source>
        <dbReference type="ARBA" id="ARBA00010923"/>
    </source>
</evidence>
<dbReference type="PANTHER" id="PTHR30408">
    <property type="entry name" value="TYPE-1 RESTRICTION ENZYME ECOKI SPECIFICITY PROTEIN"/>
    <property type="match status" value="1"/>
</dbReference>
<proteinExistence type="inferred from homology"/>
<evidence type="ECO:0000313" key="6">
    <source>
        <dbReference type="Proteomes" id="UP000655830"/>
    </source>
</evidence>
<dbReference type="GO" id="GO:0009307">
    <property type="term" value="P:DNA restriction-modification system"/>
    <property type="evidence" value="ECO:0007669"/>
    <property type="project" value="UniProtKB-KW"/>
</dbReference>